<organism evidence="1 2">
    <name type="scientific">Pristionchus fissidentatus</name>
    <dbReference type="NCBI Taxonomy" id="1538716"/>
    <lineage>
        <taxon>Eukaryota</taxon>
        <taxon>Metazoa</taxon>
        <taxon>Ecdysozoa</taxon>
        <taxon>Nematoda</taxon>
        <taxon>Chromadorea</taxon>
        <taxon>Rhabditida</taxon>
        <taxon>Rhabditina</taxon>
        <taxon>Diplogasteromorpha</taxon>
        <taxon>Diplogasteroidea</taxon>
        <taxon>Neodiplogasteridae</taxon>
        <taxon>Pristionchus</taxon>
    </lineage>
</organism>
<evidence type="ECO:0000313" key="2">
    <source>
        <dbReference type="Proteomes" id="UP001432322"/>
    </source>
</evidence>
<dbReference type="AlphaFoldDB" id="A0AAV5VLX1"/>
<feature type="non-terminal residue" evidence="1">
    <location>
        <position position="1"/>
    </location>
</feature>
<gene>
    <name evidence="1" type="ORF">PFISCL1PPCAC_11009</name>
</gene>
<reference evidence="1" key="1">
    <citation type="submission" date="2023-10" db="EMBL/GenBank/DDBJ databases">
        <title>Genome assembly of Pristionchus species.</title>
        <authorList>
            <person name="Yoshida K."/>
            <person name="Sommer R.J."/>
        </authorList>
    </citation>
    <scope>NUCLEOTIDE SEQUENCE</scope>
    <source>
        <strain evidence="1">RS5133</strain>
    </source>
</reference>
<dbReference type="Proteomes" id="UP001432322">
    <property type="component" value="Unassembled WGS sequence"/>
</dbReference>
<protein>
    <submittedName>
        <fullName evidence="1">Uncharacterized protein</fullName>
    </submittedName>
</protein>
<feature type="non-terminal residue" evidence="1">
    <location>
        <position position="197"/>
    </location>
</feature>
<comment type="caution">
    <text evidence="1">The sequence shown here is derived from an EMBL/GenBank/DDBJ whole genome shotgun (WGS) entry which is preliminary data.</text>
</comment>
<dbReference type="EMBL" id="BTSY01000003">
    <property type="protein sequence ID" value="GMT19712.1"/>
    <property type="molecule type" value="Genomic_DNA"/>
</dbReference>
<accession>A0AAV5VLX1</accession>
<proteinExistence type="predicted"/>
<evidence type="ECO:0000313" key="1">
    <source>
        <dbReference type="EMBL" id="GMT19712.1"/>
    </source>
</evidence>
<keyword evidence="2" id="KW-1185">Reference proteome</keyword>
<name>A0AAV5VLX1_9BILA</name>
<sequence>SARSCIHLECPSHPAGVSSCKHHVDCKNKAEFSASSTVSCSCINVLPSGCRSVDASTVKDAKGVLSVCEANKGNWLLPSPQVSNEGRHVISVVVDRFFEKGMYKMDGIRLNRLFINARFRPAPDKPCIQQTGVEMFVYTNGLCLLRSRVTMPGIEHKSDDHYYYDDQSPLETSLSRDLFFGAATAEFWLDMSKEKVL</sequence>